<organism evidence="2">
    <name type="scientific">Asterionellopsis glacialis</name>
    <dbReference type="NCBI Taxonomy" id="33640"/>
    <lineage>
        <taxon>Eukaryota</taxon>
        <taxon>Sar</taxon>
        <taxon>Stramenopiles</taxon>
        <taxon>Ochrophyta</taxon>
        <taxon>Bacillariophyta</taxon>
        <taxon>Fragilariophyceae</taxon>
        <taxon>Fragilariophycidae</taxon>
        <taxon>Fragilariales</taxon>
        <taxon>Fragilariaceae</taxon>
        <taxon>Asterionellopsis</taxon>
    </lineage>
</organism>
<dbReference type="AlphaFoldDB" id="A0A7S0L0W2"/>
<feature type="region of interest" description="Disordered" evidence="1">
    <location>
        <begin position="76"/>
        <end position="139"/>
    </location>
</feature>
<dbReference type="EMBL" id="HBEX01001509">
    <property type="protein sequence ID" value="CAD8596162.1"/>
    <property type="molecule type" value="Transcribed_RNA"/>
</dbReference>
<evidence type="ECO:0000313" key="2">
    <source>
        <dbReference type="EMBL" id="CAD8596162.1"/>
    </source>
</evidence>
<name>A0A7S0L0W2_9STRA</name>
<proteinExistence type="predicted"/>
<protein>
    <submittedName>
        <fullName evidence="2">Uncharacterized protein</fullName>
    </submittedName>
</protein>
<gene>
    <name evidence="2" type="ORF">AGLA0713_LOCUS990</name>
</gene>
<feature type="compositionally biased region" description="Basic residues" evidence="1">
    <location>
        <begin position="92"/>
        <end position="103"/>
    </location>
</feature>
<feature type="compositionally biased region" description="Polar residues" evidence="1">
    <location>
        <begin position="12"/>
        <end position="25"/>
    </location>
</feature>
<feature type="region of interest" description="Disordered" evidence="1">
    <location>
        <begin position="12"/>
        <end position="50"/>
    </location>
</feature>
<sequence length="161" mass="18368">MSKRLVRKLLQQTNELDASSNITGNQDDDDHNKRMNKKRKYAKNKESESVHDVDLVQMHIKNMLGMDRAISELGGTASQQSLLGRREEEHRIKSKRRSKLIKKKNIDGGVGNSRSSSSRNAKHKLEPTFDKKKAEAAKERKTLEDIAKMLKKRSKGSSKKL</sequence>
<reference evidence="2" key="1">
    <citation type="submission" date="2021-01" db="EMBL/GenBank/DDBJ databases">
        <authorList>
            <person name="Corre E."/>
            <person name="Pelletier E."/>
            <person name="Niang G."/>
            <person name="Scheremetjew M."/>
            <person name="Finn R."/>
            <person name="Kale V."/>
            <person name="Holt S."/>
            <person name="Cochrane G."/>
            <person name="Meng A."/>
            <person name="Brown T."/>
            <person name="Cohen L."/>
        </authorList>
    </citation>
    <scope>NUCLEOTIDE SEQUENCE</scope>
</reference>
<evidence type="ECO:0000256" key="1">
    <source>
        <dbReference type="SAM" id="MobiDB-lite"/>
    </source>
</evidence>
<accession>A0A7S0L0W2</accession>
<feature type="compositionally biased region" description="Basic and acidic residues" evidence="1">
    <location>
        <begin position="123"/>
        <end position="139"/>
    </location>
</feature>